<dbReference type="SUPFAM" id="SSF103025">
    <property type="entry name" value="Folate-binding domain"/>
    <property type="match status" value="1"/>
</dbReference>
<sequence length="219" mass="24435">MHALYQAERSPIAQTQYQSFGLGKQFLKDSSVASESQIQQRAIVDLTNLSRVGFRGQDAAQYLSAYGFNLPEKPNQALKQEDGCWVARLSFTEYCVLGSLNDFGERVSQLEQGWKMDDTANYLLPRQDSHAWIQLTGEYVAVVMAKLCGVNLHQEEFAVGQIAQTSIARINAIVINVSDAQTYKFNLLCDRAAAAYLWEVLQDAIQEFKGEVVGIEGLL</sequence>
<dbReference type="EMBL" id="VMTP01000071">
    <property type="protein sequence ID" value="TVT79800.1"/>
    <property type="molecule type" value="Genomic_DNA"/>
</dbReference>
<dbReference type="Gene3D" id="3.30.1360.120">
    <property type="entry name" value="Probable tRNA modification gtpase trme, domain 1"/>
    <property type="match status" value="1"/>
</dbReference>
<protein>
    <submittedName>
        <fullName evidence="1">Sarcosine oxidase</fullName>
    </submittedName>
</protein>
<organism evidence="1 2">
    <name type="scientific">Acinetobacter colistiniresistens</name>
    <dbReference type="NCBI Taxonomy" id="280145"/>
    <lineage>
        <taxon>Bacteria</taxon>
        <taxon>Pseudomonadati</taxon>
        <taxon>Pseudomonadota</taxon>
        <taxon>Gammaproteobacteria</taxon>
        <taxon>Moraxellales</taxon>
        <taxon>Moraxellaceae</taxon>
        <taxon>Acinetobacter</taxon>
    </lineage>
</organism>
<dbReference type="InterPro" id="IPR027266">
    <property type="entry name" value="TrmE/GcvT-like"/>
</dbReference>
<dbReference type="Gene3D" id="3.30.70.1520">
    <property type="entry name" value="Heterotetrameric sarcosine oxidase"/>
    <property type="match status" value="1"/>
</dbReference>
<name>A0A558F2G1_9GAMM</name>
<evidence type="ECO:0000313" key="2">
    <source>
        <dbReference type="Proteomes" id="UP000316981"/>
    </source>
</evidence>
<reference evidence="1 2" key="1">
    <citation type="submission" date="2019-07" db="EMBL/GenBank/DDBJ databases">
        <title>Draft Genome Sequence of the first blaOXA-58-Harboring Acinetobacter colistiniresistens clinical isolate from Brazil.</title>
        <authorList>
            <person name="Favaro L.S."/>
            <person name="Paula-Petroli S.B."/>
            <person name="Moura C.F."/>
            <person name="Tognim M.C.B."/>
            <person name="Venancio E.J."/>
            <person name="Yamada-Ogatta S.F."/>
            <person name="Carrara-Marroni F.E."/>
        </authorList>
    </citation>
    <scope>NUCLEOTIDE SEQUENCE [LARGE SCALE GENOMIC DNA]</scope>
    <source>
        <strain evidence="1 2">DL</strain>
    </source>
</reference>
<dbReference type="AlphaFoldDB" id="A0A558F2G1"/>
<proteinExistence type="predicted"/>
<evidence type="ECO:0000313" key="1">
    <source>
        <dbReference type="EMBL" id="TVT79800.1"/>
    </source>
</evidence>
<accession>A0A558F2G1</accession>
<comment type="caution">
    <text evidence="1">The sequence shown here is derived from an EMBL/GenBank/DDBJ whole genome shotgun (WGS) entry which is preliminary data.</text>
</comment>
<dbReference type="Proteomes" id="UP000316981">
    <property type="component" value="Unassembled WGS sequence"/>
</dbReference>
<gene>
    <name evidence="1" type="ORF">FPV60_13920</name>
</gene>
<dbReference type="RefSeq" id="WP_111828285.1">
    <property type="nucleotide sequence ID" value="NZ_BKKF01000022.1"/>
</dbReference>